<dbReference type="RefSeq" id="WP_170035075.1">
    <property type="nucleotide sequence ID" value="NZ_JABDTL010000001.1"/>
</dbReference>
<feature type="chain" id="PRO_5032458728" evidence="1">
    <location>
        <begin position="25"/>
        <end position="226"/>
    </location>
</feature>
<organism evidence="2 3">
    <name type="scientific">Longimicrobium terrae</name>
    <dbReference type="NCBI Taxonomy" id="1639882"/>
    <lineage>
        <taxon>Bacteria</taxon>
        <taxon>Pseudomonadati</taxon>
        <taxon>Gemmatimonadota</taxon>
        <taxon>Longimicrobiia</taxon>
        <taxon>Longimicrobiales</taxon>
        <taxon>Longimicrobiaceae</taxon>
        <taxon>Longimicrobium</taxon>
    </lineage>
</organism>
<gene>
    <name evidence="2" type="ORF">HNQ61_004823</name>
</gene>
<reference evidence="2 3" key="1">
    <citation type="submission" date="2020-08" db="EMBL/GenBank/DDBJ databases">
        <title>Genomic Encyclopedia of Type Strains, Phase IV (KMG-IV): sequencing the most valuable type-strain genomes for metagenomic binning, comparative biology and taxonomic classification.</title>
        <authorList>
            <person name="Goeker M."/>
        </authorList>
    </citation>
    <scope>NUCLEOTIDE SEQUENCE [LARGE SCALE GENOMIC DNA]</scope>
    <source>
        <strain evidence="2 3">DSM 29007</strain>
    </source>
</reference>
<evidence type="ECO:0000256" key="1">
    <source>
        <dbReference type="SAM" id="SignalP"/>
    </source>
</evidence>
<keyword evidence="3" id="KW-1185">Reference proteome</keyword>
<dbReference type="AlphaFoldDB" id="A0A841H5J5"/>
<dbReference type="Proteomes" id="UP000582837">
    <property type="component" value="Unassembled WGS sequence"/>
</dbReference>
<protein>
    <submittedName>
        <fullName evidence="2">Uncharacterized protein</fullName>
    </submittedName>
</protein>
<accession>A0A841H5J5</accession>
<evidence type="ECO:0000313" key="3">
    <source>
        <dbReference type="Proteomes" id="UP000582837"/>
    </source>
</evidence>
<feature type="signal peptide" evidence="1">
    <location>
        <begin position="1"/>
        <end position="24"/>
    </location>
</feature>
<keyword evidence="1" id="KW-0732">Signal</keyword>
<proteinExistence type="predicted"/>
<comment type="caution">
    <text evidence="2">The sequence shown here is derived from an EMBL/GenBank/DDBJ whole genome shotgun (WGS) entry which is preliminary data.</text>
</comment>
<dbReference type="EMBL" id="JACHIA010000021">
    <property type="protein sequence ID" value="MBB6073156.1"/>
    <property type="molecule type" value="Genomic_DNA"/>
</dbReference>
<evidence type="ECO:0000313" key="2">
    <source>
        <dbReference type="EMBL" id="MBB6073156.1"/>
    </source>
</evidence>
<name>A0A841H5J5_9BACT</name>
<sequence length="226" mass="24965">MTRLITSPLLLLAWVLTWPSTGSAQSATGQGDYWIETSAACPYRLEPGFSGLYYGYEHEGFAWPAAWKRETVRSAAYDIADYIPLRYDGYGGGLGNGYYVTSRDRMARWYNPEITVVCSERTLFSAFGYPIVSAESYKVVQNRGNVVPCAPGPSLDEHIQPSEYDSYSDVSVPGRVSCGFADTGGSETGTGEPTTWYEDYLGVTFQCHYSVTPDGLRVKHCEAVDE</sequence>